<gene>
    <name evidence="2" type="ORF">BaRGS_00014699</name>
</gene>
<organism evidence="2 3">
    <name type="scientific">Batillaria attramentaria</name>
    <dbReference type="NCBI Taxonomy" id="370345"/>
    <lineage>
        <taxon>Eukaryota</taxon>
        <taxon>Metazoa</taxon>
        <taxon>Spiralia</taxon>
        <taxon>Lophotrochozoa</taxon>
        <taxon>Mollusca</taxon>
        <taxon>Gastropoda</taxon>
        <taxon>Caenogastropoda</taxon>
        <taxon>Sorbeoconcha</taxon>
        <taxon>Cerithioidea</taxon>
        <taxon>Batillariidae</taxon>
        <taxon>Batillaria</taxon>
    </lineage>
</organism>
<proteinExistence type="predicted"/>
<evidence type="ECO:0000313" key="2">
    <source>
        <dbReference type="EMBL" id="KAK7494041.1"/>
    </source>
</evidence>
<evidence type="ECO:0000256" key="1">
    <source>
        <dbReference type="SAM" id="MobiDB-lite"/>
    </source>
</evidence>
<reference evidence="2 3" key="1">
    <citation type="journal article" date="2023" name="Sci. Data">
        <title>Genome assembly of the Korean intertidal mud-creeper Batillaria attramentaria.</title>
        <authorList>
            <person name="Patra A.K."/>
            <person name="Ho P.T."/>
            <person name="Jun S."/>
            <person name="Lee S.J."/>
            <person name="Kim Y."/>
            <person name="Won Y.J."/>
        </authorList>
    </citation>
    <scope>NUCLEOTIDE SEQUENCE [LARGE SCALE GENOMIC DNA]</scope>
    <source>
        <strain evidence="2">Wonlab-2016</strain>
    </source>
</reference>
<protein>
    <submittedName>
        <fullName evidence="2">Uncharacterized protein</fullName>
    </submittedName>
</protein>
<evidence type="ECO:0000313" key="3">
    <source>
        <dbReference type="Proteomes" id="UP001519460"/>
    </source>
</evidence>
<accession>A0ABD0L424</accession>
<sequence length="79" mass="9225">MTVLHQPGKRLYSFKYGPFSKRVSEARHEIPFTPHGEHLMLVPVFPRPRTLAQTRGSLRPQTHWRQPSTEWNSSAREST</sequence>
<comment type="caution">
    <text evidence="2">The sequence shown here is derived from an EMBL/GenBank/DDBJ whole genome shotgun (WGS) entry which is preliminary data.</text>
</comment>
<keyword evidence="3" id="KW-1185">Reference proteome</keyword>
<feature type="region of interest" description="Disordered" evidence="1">
    <location>
        <begin position="55"/>
        <end position="79"/>
    </location>
</feature>
<dbReference type="AlphaFoldDB" id="A0ABD0L424"/>
<dbReference type="EMBL" id="JACVVK020000087">
    <property type="protein sequence ID" value="KAK7494041.1"/>
    <property type="molecule type" value="Genomic_DNA"/>
</dbReference>
<name>A0ABD0L424_9CAEN</name>
<dbReference type="Proteomes" id="UP001519460">
    <property type="component" value="Unassembled WGS sequence"/>
</dbReference>